<evidence type="ECO:0000313" key="1">
    <source>
        <dbReference type="EMBL" id="GGO41225.1"/>
    </source>
</evidence>
<dbReference type="EMBL" id="BMLQ01000001">
    <property type="protein sequence ID" value="GGO41225.1"/>
    <property type="molecule type" value="Genomic_DNA"/>
</dbReference>
<keyword evidence="2" id="KW-1185">Reference proteome</keyword>
<accession>A0ABQ2LP53</accession>
<gene>
    <name evidence="1" type="ORF">GCM10010977_04850</name>
</gene>
<organism evidence="1 2">
    <name type="scientific">Citricoccus zhacaiensis</name>
    <dbReference type="NCBI Taxonomy" id="489142"/>
    <lineage>
        <taxon>Bacteria</taxon>
        <taxon>Bacillati</taxon>
        <taxon>Actinomycetota</taxon>
        <taxon>Actinomycetes</taxon>
        <taxon>Micrococcales</taxon>
        <taxon>Micrococcaceae</taxon>
        <taxon>Citricoccus</taxon>
    </lineage>
</organism>
<evidence type="ECO:0000313" key="2">
    <source>
        <dbReference type="Proteomes" id="UP000642509"/>
    </source>
</evidence>
<reference evidence="2" key="1">
    <citation type="journal article" date="2019" name="Int. J. Syst. Evol. Microbiol.">
        <title>The Global Catalogue of Microorganisms (GCM) 10K type strain sequencing project: providing services to taxonomists for standard genome sequencing and annotation.</title>
        <authorList>
            <consortium name="The Broad Institute Genomics Platform"/>
            <consortium name="The Broad Institute Genome Sequencing Center for Infectious Disease"/>
            <person name="Wu L."/>
            <person name="Ma J."/>
        </authorList>
    </citation>
    <scope>NUCLEOTIDE SEQUENCE [LARGE SCALE GENOMIC DNA]</scope>
    <source>
        <strain evidence="2">CGMCC 1.7064</strain>
    </source>
</reference>
<comment type="caution">
    <text evidence="1">The sequence shown here is derived from an EMBL/GenBank/DDBJ whole genome shotgun (WGS) entry which is preliminary data.</text>
</comment>
<name>A0ABQ2LP53_9MICC</name>
<protein>
    <submittedName>
        <fullName evidence="1">Uncharacterized protein</fullName>
    </submittedName>
</protein>
<proteinExistence type="predicted"/>
<sequence>MHAEVFQGLDRLSELMSGYAADERGLHGGASGKHDELFDHSCKDSDCWIFVSWLVIVDDHSDVESEFKGDLGNGWEPGNSSV</sequence>
<dbReference type="Proteomes" id="UP000642509">
    <property type="component" value="Unassembled WGS sequence"/>
</dbReference>